<dbReference type="EMBL" id="BAEK01000013">
    <property type="protein sequence ID" value="GAC03578.1"/>
    <property type="molecule type" value="Genomic_DNA"/>
</dbReference>
<feature type="transmembrane region" description="Helical" evidence="7">
    <location>
        <begin position="406"/>
        <end position="424"/>
    </location>
</feature>
<feature type="transmembrane region" description="Helical" evidence="7">
    <location>
        <begin position="108"/>
        <end position="127"/>
    </location>
</feature>
<feature type="transmembrane region" description="Helical" evidence="7">
    <location>
        <begin position="378"/>
        <end position="399"/>
    </location>
</feature>
<evidence type="ECO:0000256" key="3">
    <source>
        <dbReference type="ARBA" id="ARBA00022475"/>
    </source>
</evidence>
<feature type="transmembrane region" description="Helical" evidence="7">
    <location>
        <begin position="322"/>
        <end position="339"/>
    </location>
</feature>
<keyword evidence="3" id="KW-1003">Cell membrane</keyword>
<evidence type="ECO:0000256" key="5">
    <source>
        <dbReference type="ARBA" id="ARBA00022989"/>
    </source>
</evidence>
<evidence type="ECO:0000256" key="6">
    <source>
        <dbReference type="ARBA" id="ARBA00023136"/>
    </source>
</evidence>
<proteinExistence type="inferred from homology"/>
<dbReference type="Proteomes" id="UP000008372">
    <property type="component" value="Unassembled WGS sequence"/>
</dbReference>
<evidence type="ECO:0000313" key="8">
    <source>
        <dbReference type="EMBL" id="GAC03578.1"/>
    </source>
</evidence>
<evidence type="ECO:0000313" key="9">
    <source>
        <dbReference type="Proteomes" id="UP000008372"/>
    </source>
</evidence>
<protein>
    <submittedName>
        <fullName evidence="8">Polysaccharide transporter, PST family</fullName>
    </submittedName>
</protein>
<gene>
    <name evidence="8" type="ORF">GAGA_0715</name>
</gene>
<dbReference type="Pfam" id="PF13440">
    <property type="entry name" value="Polysacc_synt_3"/>
    <property type="match status" value="1"/>
</dbReference>
<name>A0ABQ0I2P8_9ALTE</name>
<keyword evidence="6 7" id="KW-0472">Membrane</keyword>
<sequence>MSFANKLIKSSFFIIAIRLVQRGIGIFSFLILARILTPEDFGIVSIATLLVFLCDILSETGAQQYIVHKEVVDDNDLNTSWTLGIILKSLLAIVLILASPFVASFYELPQLTVVLQIIALVLPLSALNNPKMLILKRNLDYKPFLTLAIYDKVLSFIFTMTLAFVLKSYWAMIFGVVFSYLVKLVMSYLIVSYQPKLTLKKFTEQWAFSKWVLLRALVGYGRSEFDTAFISKLYGVEVLGGFTMMKNLSTTPSREIIRPLVEPLLASFSKVRNNSQHLNEQIIKCITTLLLVIGPICVAMTLFDRELVQVLFNEKWYKFADIVGMLSILILNMALASILREALVSLGKVRFLFYFDTISFIFTIGFIYVLVGDGNIEKFIILNIISNILSTLFLLFYITRYFEFDFWSLFITNFPLLLVSTFFLTVDIKIVFENAYLNLILNGFLYIIFFIFLLVITMLLFRRVSAIESYQKWLISMFSGFIKR</sequence>
<comment type="similarity">
    <text evidence="2">Belongs to the polysaccharide synthase family.</text>
</comment>
<keyword evidence="9" id="KW-1185">Reference proteome</keyword>
<evidence type="ECO:0000256" key="1">
    <source>
        <dbReference type="ARBA" id="ARBA00004651"/>
    </source>
</evidence>
<feature type="transmembrane region" description="Helical" evidence="7">
    <location>
        <begin position="147"/>
        <end position="166"/>
    </location>
</feature>
<feature type="transmembrane region" description="Helical" evidence="7">
    <location>
        <begin position="436"/>
        <end position="461"/>
    </location>
</feature>
<comment type="caution">
    <text evidence="8">The sequence shown here is derived from an EMBL/GenBank/DDBJ whole genome shotgun (WGS) entry which is preliminary data.</text>
</comment>
<feature type="transmembrane region" description="Helical" evidence="7">
    <location>
        <begin position="351"/>
        <end position="372"/>
    </location>
</feature>
<comment type="subcellular location">
    <subcellularLocation>
        <location evidence="1">Cell membrane</location>
        <topology evidence="1">Multi-pass membrane protein</topology>
    </subcellularLocation>
</comment>
<evidence type="ECO:0000256" key="4">
    <source>
        <dbReference type="ARBA" id="ARBA00022692"/>
    </source>
</evidence>
<dbReference type="InterPro" id="IPR050833">
    <property type="entry name" value="Poly_Biosynth_Transport"/>
</dbReference>
<feature type="transmembrane region" description="Helical" evidence="7">
    <location>
        <begin position="172"/>
        <end position="191"/>
    </location>
</feature>
<reference evidence="8 9" key="1">
    <citation type="journal article" date="2014" name="Environ. Microbiol.">
        <title>Comparative genomics of the marine bacterial genus Glaciecola reveals the high degree of genomic diversity and genomic characteristic for cold adaptation.</title>
        <authorList>
            <person name="Qin Q.L."/>
            <person name="Xie B.B."/>
            <person name="Yu Y."/>
            <person name="Shu Y.L."/>
            <person name="Rong J.C."/>
            <person name="Zhang Y.J."/>
            <person name="Zhao D.L."/>
            <person name="Chen X.L."/>
            <person name="Zhang X.Y."/>
            <person name="Chen B."/>
            <person name="Zhou B.C."/>
            <person name="Zhang Y.Z."/>
        </authorList>
    </citation>
    <scope>NUCLEOTIDE SEQUENCE [LARGE SCALE GENOMIC DNA]</scope>
    <source>
        <strain evidence="8 9">NO2</strain>
    </source>
</reference>
<organism evidence="8 9">
    <name type="scientific">Paraglaciecola agarilytica NO2</name>
    <dbReference type="NCBI Taxonomy" id="1125747"/>
    <lineage>
        <taxon>Bacteria</taxon>
        <taxon>Pseudomonadati</taxon>
        <taxon>Pseudomonadota</taxon>
        <taxon>Gammaproteobacteria</taxon>
        <taxon>Alteromonadales</taxon>
        <taxon>Alteromonadaceae</taxon>
        <taxon>Paraglaciecola</taxon>
    </lineage>
</organism>
<feature type="transmembrane region" description="Helical" evidence="7">
    <location>
        <begin position="12"/>
        <end position="35"/>
    </location>
</feature>
<dbReference type="PANTHER" id="PTHR30250:SF10">
    <property type="entry name" value="LIPOPOLYSACCHARIDE BIOSYNTHESIS PROTEIN WZXC"/>
    <property type="match status" value="1"/>
</dbReference>
<dbReference type="PANTHER" id="PTHR30250">
    <property type="entry name" value="PST FAMILY PREDICTED COLANIC ACID TRANSPORTER"/>
    <property type="match status" value="1"/>
</dbReference>
<keyword evidence="5 7" id="KW-1133">Transmembrane helix</keyword>
<feature type="transmembrane region" description="Helical" evidence="7">
    <location>
        <begin position="79"/>
        <end position="102"/>
    </location>
</feature>
<feature type="transmembrane region" description="Helical" evidence="7">
    <location>
        <begin position="282"/>
        <end position="302"/>
    </location>
</feature>
<dbReference type="RefSeq" id="WP_008302416.1">
    <property type="nucleotide sequence ID" value="NZ_BAEK01000013.1"/>
</dbReference>
<keyword evidence="4 7" id="KW-0812">Transmembrane</keyword>
<evidence type="ECO:0000256" key="2">
    <source>
        <dbReference type="ARBA" id="ARBA00007430"/>
    </source>
</evidence>
<evidence type="ECO:0000256" key="7">
    <source>
        <dbReference type="SAM" id="Phobius"/>
    </source>
</evidence>
<accession>A0ABQ0I2P8</accession>
<feature type="transmembrane region" description="Helical" evidence="7">
    <location>
        <begin position="41"/>
        <end position="58"/>
    </location>
</feature>